<protein>
    <submittedName>
        <fullName evidence="2">SJCHGC09746 protein</fullName>
    </submittedName>
</protein>
<proteinExistence type="evidence at transcript level"/>
<keyword evidence="1" id="KW-0472">Membrane</keyword>
<feature type="transmembrane region" description="Helical" evidence="1">
    <location>
        <begin position="37"/>
        <end position="53"/>
    </location>
</feature>
<name>Q5BQZ7_SCHJA</name>
<sequence length="89" mass="10291">MTSAIILLLLKLLIASFIFHCTILSSFPLPLPYSTDTLFSIFLTNIVIMKLIFKRKQLKLLLFNLHTRIPSQLRDIHSVNCISLMYILL</sequence>
<dbReference type="EMBL" id="AY915818">
    <property type="protein sequence ID" value="AAX31039.1"/>
    <property type="molecule type" value="mRNA"/>
</dbReference>
<evidence type="ECO:0000313" key="2">
    <source>
        <dbReference type="EMBL" id="AAX31039.1"/>
    </source>
</evidence>
<reference evidence="2" key="1">
    <citation type="submission" date="2005-01" db="EMBL/GenBank/DDBJ databases">
        <authorList>
            <person name="Han Z."/>
        </authorList>
    </citation>
    <scope>NUCLEOTIDE SEQUENCE</scope>
</reference>
<evidence type="ECO:0000256" key="1">
    <source>
        <dbReference type="SAM" id="Phobius"/>
    </source>
</evidence>
<organism evidence="2">
    <name type="scientific">Schistosoma japonicum</name>
    <name type="common">Blood fluke</name>
    <dbReference type="NCBI Taxonomy" id="6182"/>
    <lineage>
        <taxon>Eukaryota</taxon>
        <taxon>Metazoa</taxon>
        <taxon>Spiralia</taxon>
        <taxon>Lophotrochozoa</taxon>
        <taxon>Platyhelminthes</taxon>
        <taxon>Trematoda</taxon>
        <taxon>Digenea</taxon>
        <taxon>Strigeidida</taxon>
        <taxon>Schistosomatoidea</taxon>
        <taxon>Schistosomatidae</taxon>
        <taxon>Schistosoma</taxon>
    </lineage>
</organism>
<dbReference type="AlphaFoldDB" id="Q5BQZ7"/>
<reference evidence="2" key="2">
    <citation type="journal article" date="2006" name="PLoS Pathog.">
        <title>New perspectives on host-parasite interplay by comparative transcriptomic and proteomic analyses of Schistosoma japonicum.</title>
        <authorList>
            <person name="Liu F."/>
            <person name="Lu J."/>
            <person name="Hu W."/>
            <person name="Wang S.Y."/>
            <person name="Cui S.J."/>
            <person name="Chi M."/>
            <person name="Yan Q."/>
            <person name="Wang X.R."/>
            <person name="Song H.D."/>
            <person name="Xu X.N."/>
            <person name="Wang J.J."/>
            <person name="Zhang X.L."/>
            <person name="Zhang X."/>
            <person name="Wang Z.Q."/>
            <person name="Xue C.L."/>
            <person name="Brindley P.J."/>
            <person name="McManus D.P."/>
            <person name="Yang P.Y."/>
            <person name="Feng Z."/>
            <person name="Chen Z."/>
            <person name="Han Z.G."/>
        </authorList>
    </citation>
    <scope>NUCLEOTIDE SEQUENCE</scope>
</reference>
<keyword evidence="1" id="KW-1133">Transmembrane helix</keyword>
<accession>Q5BQZ7</accession>
<keyword evidence="1" id="KW-0812">Transmembrane</keyword>